<protein>
    <submittedName>
        <fullName evidence="1">10416_t:CDS:1</fullName>
    </submittedName>
</protein>
<sequence length="94" mass="10659">MMLSSKTITALSCANKFSEDFVADNSILICRFCNYSVSFLNKSSVTSHIAGTKYIQRCVLFEKNQKNKLQQTMLAVLKSGKSKRKLICNLLEVW</sequence>
<proteinExistence type="predicted"/>
<evidence type="ECO:0000313" key="2">
    <source>
        <dbReference type="Proteomes" id="UP000789920"/>
    </source>
</evidence>
<organism evidence="1 2">
    <name type="scientific">Racocetra persica</name>
    <dbReference type="NCBI Taxonomy" id="160502"/>
    <lineage>
        <taxon>Eukaryota</taxon>
        <taxon>Fungi</taxon>
        <taxon>Fungi incertae sedis</taxon>
        <taxon>Mucoromycota</taxon>
        <taxon>Glomeromycotina</taxon>
        <taxon>Glomeromycetes</taxon>
        <taxon>Diversisporales</taxon>
        <taxon>Gigasporaceae</taxon>
        <taxon>Racocetra</taxon>
    </lineage>
</organism>
<feature type="non-terminal residue" evidence="1">
    <location>
        <position position="94"/>
    </location>
</feature>
<comment type="caution">
    <text evidence="1">The sequence shown here is derived from an EMBL/GenBank/DDBJ whole genome shotgun (WGS) entry which is preliminary data.</text>
</comment>
<name>A0ACA9MSN4_9GLOM</name>
<dbReference type="EMBL" id="CAJVQC010009663">
    <property type="protein sequence ID" value="CAG8607521.1"/>
    <property type="molecule type" value="Genomic_DNA"/>
</dbReference>
<accession>A0ACA9MSN4</accession>
<dbReference type="Proteomes" id="UP000789920">
    <property type="component" value="Unassembled WGS sequence"/>
</dbReference>
<gene>
    <name evidence="1" type="ORF">RPERSI_LOCUS6168</name>
</gene>
<evidence type="ECO:0000313" key="1">
    <source>
        <dbReference type="EMBL" id="CAG8607521.1"/>
    </source>
</evidence>
<keyword evidence="2" id="KW-1185">Reference proteome</keyword>
<reference evidence="1" key="1">
    <citation type="submission" date="2021-06" db="EMBL/GenBank/DDBJ databases">
        <authorList>
            <person name="Kallberg Y."/>
            <person name="Tangrot J."/>
            <person name="Rosling A."/>
        </authorList>
    </citation>
    <scope>NUCLEOTIDE SEQUENCE</scope>
    <source>
        <strain evidence="1">MA461A</strain>
    </source>
</reference>